<proteinExistence type="predicted"/>
<feature type="compositionally biased region" description="Low complexity" evidence="1">
    <location>
        <begin position="80"/>
        <end position="94"/>
    </location>
</feature>
<feature type="region of interest" description="Disordered" evidence="1">
    <location>
        <begin position="389"/>
        <end position="417"/>
    </location>
</feature>
<dbReference type="SUPFAM" id="SSF57850">
    <property type="entry name" value="RING/U-box"/>
    <property type="match status" value="1"/>
</dbReference>
<name>A0A9W8P475_9AGAR</name>
<dbReference type="Proteomes" id="UP001142393">
    <property type="component" value="Unassembled WGS sequence"/>
</dbReference>
<feature type="compositionally biased region" description="Polar residues" evidence="1">
    <location>
        <begin position="60"/>
        <end position="71"/>
    </location>
</feature>
<evidence type="ECO:0000313" key="3">
    <source>
        <dbReference type="EMBL" id="KAJ3746654.1"/>
    </source>
</evidence>
<evidence type="ECO:0000256" key="2">
    <source>
        <dbReference type="SAM" id="Phobius"/>
    </source>
</evidence>
<gene>
    <name evidence="3" type="ORF">DFH05DRAFT_1556380</name>
</gene>
<feature type="compositionally biased region" description="Polar residues" evidence="1">
    <location>
        <begin position="322"/>
        <end position="332"/>
    </location>
</feature>
<evidence type="ECO:0008006" key="5">
    <source>
        <dbReference type="Google" id="ProtNLM"/>
    </source>
</evidence>
<feature type="compositionally biased region" description="Low complexity" evidence="1">
    <location>
        <begin position="280"/>
        <end position="295"/>
    </location>
</feature>
<sequence length="486" mass="52755">MHTSDAPSPSPDNNHIAAAVTRPRPSRPSRTRSLPSRIHSTSQVLASISEEYGDGHDHITTTASAGTQPTAQPKLEWSKSDPSPISSGDSSASGNGNGNTRPKNKAKLRIRTSPKSTKPNAFSQSYHDRDCGICFDPAVRPSRTKCCGKMFCEEHLHDWLNGSSNHCPVCASKCHPATGTISLAPPMTPTIHNSPLTTPPLPRTPPSPGPSRTLSAQYYSQPLLVQTPSPIRPSSTYFSTSPVSELDSSSKQPRVASSLSKNEGNEAQDPTKFTTTPLAQSQSTSFSSSSPRSPTLLPMLNAVSQTLTHKLARGLVRRQTNDDTTYGSSALETQDPPLNGKLPLSFNRSQWSPLWPKSPSFYFSSNSYYSFDFNPFHFDFDFGPHSHTTTTANNNHRPSSPFPTYSSYTTDTRTQHDSRGAAADALVRDLTEVGLRKMFARVLSMVGMLLVLHVLFLGKTTITIGSGVSTSSHQMMERAVDAYGCE</sequence>
<dbReference type="Gene3D" id="3.30.40.10">
    <property type="entry name" value="Zinc/RING finger domain, C3HC4 (zinc finger)"/>
    <property type="match status" value="1"/>
</dbReference>
<feature type="region of interest" description="Disordered" evidence="1">
    <location>
        <begin position="318"/>
        <end position="339"/>
    </location>
</feature>
<feature type="transmembrane region" description="Helical" evidence="2">
    <location>
        <begin position="438"/>
        <end position="457"/>
    </location>
</feature>
<keyword evidence="2" id="KW-1133">Transmembrane helix</keyword>
<keyword evidence="4" id="KW-1185">Reference proteome</keyword>
<feature type="compositionally biased region" description="Polar residues" evidence="1">
    <location>
        <begin position="230"/>
        <end position="262"/>
    </location>
</feature>
<feature type="compositionally biased region" description="Low complexity" evidence="1">
    <location>
        <begin position="389"/>
        <end position="412"/>
    </location>
</feature>
<feature type="compositionally biased region" description="Polar residues" evidence="1">
    <location>
        <begin position="113"/>
        <end position="123"/>
    </location>
</feature>
<keyword evidence="2" id="KW-0812">Transmembrane</keyword>
<organism evidence="3 4">
    <name type="scientific">Lentinula detonsa</name>
    <dbReference type="NCBI Taxonomy" id="2804962"/>
    <lineage>
        <taxon>Eukaryota</taxon>
        <taxon>Fungi</taxon>
        <taxon>Dikarya</taxon>
        <taxon>Basidiomycota</taxon>
        <taxon>Agaricomycotina</taxon>
        <taxon>Agaricomycetes</taxon>
        <taxon>Agaricomycetidae</taxon>
        <taxon>Agaricales</taxon>
        <taxon>Marasmiineae</taxon>
        <taxon>Omphalotaceae</taxon>
        <taxon>Lentinula</taxon>
    </lineage>
</organism>
<feature type="region of interest" description="Disordered" evidence="1">
    <location>
        <begin position="1"/>
        <end position="123"/>
    </location>
</feature>
<evidence type="ECO:0000313" key="4">
    <source>
        <dbReference type="Proteomes" id="UP001142393"/>
    </source>
</evidence>
<reference evidence="3 4" key="1">
    <citation type="journal article" date="2023" name="Proc. Natl. Acad. Sci. U.S.A.">
        <title>A global phylogenomic analysis of the shiitake genus Lentinula.</title>
        <authorList>
            <person name="Sierra-Patev S."/>
            <person name="Min B."/>
            <person name="Naranjo-Ortiz M."/>
            <person name="Looney B."/>
            <person name="Konkel Z."/>
            <person name="Slot J.C."/>
            <person name="Sakamoto Y."/>
            <person name="Steenwyk J.L."/>
            <person name="Rokas A."/>
            <person name="Carro J."/>
            <person name="Camarero S."/>
            <person name="Ferreira P."/>
            <person name="Molpeceres G."/>
            <person name="Ruiz-Duenas F.J."/>
            <person name="Serrano A."/>
            <person name="Henrissat B."/>
            <person name="Drula E."/>
            <person name="Hughes K.W."/>
            <person name="Mata J.L."/>
            <person name="Ishikawa N.K."/>
            <person name="Vargas-Isla R."/>
            <person name="Ushijima S."/>
            <person name="Smith C.A."/>
            <person name="Donoghue J."/>
            <person name="Ahrendt S."/>
            <person name="Andreopoulos W."/>
            <person name="He G."/>
            <person name="LaButti K."/>
            <person name="Lipzen A."/>
            <person name="Ng V."/>
            <person name="Riley R."/>
            <person name="Sandor L."/>
            <person name="Barry K."/>
            <person name="Martinez A.T."/>
            <person name="Xiao Y."/>
            <person name="Gibbons J.G."/>
            <person name="Terashima K."/>
            <person name="Grigoriev I.V."/>
            <person name="Hibbett D."/>
        </authorList>
    </citation>
    <scope>NUCLEOTIDE SEQUENCE [LARGE SCALE GENOMIC DNA]</scope>
    <source>
        <strain evidence="3 4">TFB7810</strain>
    </source>
</reference>
<feature type="region of interest" description="Disordered" evidence="1">
    <location>
        <begin position="189"/>
        <end position="215"/>
    </location>
</feature>
<evidence type="ECO:0000256" key="1">
    <source>
        <dbReference type="SAM" id="MobiDB-lite"/>
    </source>
</evidence>
<dbReference type="AlphaFoldDB" id="A0A9W8P475"/>
<feature type="compositionally biased region" description="Pro residues" evidence="1">
    <location>
        <begin position="197"/>
        <end position="209"/>
    </location>
</feature>
<feature type="compositionally biased region" description="Polar residues" evidence="1">
    <location>
        <begin position="1"/>
        <end position="13"/>
    </location>
</feature>
<comment type="caution">
    <text evidence="3">The sequence shown here is derived from an EMBL/GenBank/DDBJ whole genome shotgun (WGS) entry which is preliminary data.</text>
</comment>
<keyword evidence="2" id="KW-0472">Membrane</keyword>
<protein>
    <recommendedName>
        <fullName evidence="5">RING-type domain-containing protein</fullName>
    </recommendedName>
</protein>
<dbReference type="EMBL" id="JANVFU010000004">
    <property type="protein sequence ID" value="KAJ3746654.1"/>
    <property type="molecule type" value="Genomic_DNA"/>
</dbReference>
<feature type="region of interest" description="Disordered" evidence="1">
    <location>
        <begin position="230"/>
        <end position="296"/>
    </location>
</feature>
<feature type="compositionally biased region" description="Basic residues" evidence="1">
    <location>
        <begin position="102"/>
        <end position="112"/>
    </location>
</feature>
<accession>A0A9W8P475</accession>
<dbReference type="InterPro" id="IPR013083">
    <property type="entry name" value="Znf_RING/FYVE/PHD"/>
</dbReference>